<protein>
    <submittedName>
        <fullName evidence="8">Glycan metabolism protein RagB</fullName>
    </submittedName>
</protein>
<dbReference type="RefSeq" id="WP_081169400.1">
    <property type="nucleotide sequence ID" value="NZ_LWBP01000210.1"/>
</dbReference>
<accession>A0A1V9F562</accession>
<sequence>MKKILYNITILTFAVLGFTSCKKWLNMPSESKFDSETTFQTVDKAEMAVLGIYPFTFNRELYYQFGMGTDECFSTEGETNSKNQFSNYVYSPGITPTDTYTAMYRAIEYANVCIKNLSAMTAAGEAEQKKINMLLGESYAMRAMSYLNVVRLFGDLPYPTIPVQDAGTFSSSRVSRDTIYDGCVADLQKAIDLLPWKSEGMVATPERFTKNAAYGILARVALYAAGYSLRWDLASYSAGSITMGQRTDAARIRELYQIASDACNAVMTKGENDLLGSFETVFRDLVNGRYNKESMLEYGQYGTNVNGSAIGYTNGMFAHTSSLYGKAEPLMGAMPTLLYDFGEGDQRRDVSIATYGVTSANKRQMNPYGSNRIGKFRVTWKSGSGTAINKRDINWPWLRYSDILLMYAEAQNELNNGPSATGKAAFEKVRIRGFGGDAGKIGTTPATYQDFKNAIINERKLELAFEGLRRTDLVRWGIQYEVLSQAKQNVIDMANKTGKYANIDLFRAYKLETATTFNDPVVAIPYIGYKTAPTPAEQAQLTTDGYTLLNMHSNVAPHGGRELAASQAWVKAIFRGLEKNKTELLPLNTTTIDNNPGLAGQQHPLY</sequence>
<comment type="similarity">
    <text evidence="2">Belongs to the SusD family.</text>
</comment>
<evidence type="ECO:0000256" key="2">
    <source>
        <dbReference type="ARBA" id="ARBA00006275"/>
    </source>
</evidence>
<evidence type="ECO:0000256" key="4">
    <source>
        <dbReference type="ARBA" id="ARBA00023136"/>
    </source>
</evidence>
<evidence type="ECO:0000256" key="3">
    <source>
        <dbReference type="ARBA" id="ARBA00022729"/>
    </source>
</evidence>
<dbReference type="GO" id="GO:0009279">
    <property type="term" value="C:cell outer membrane"/>
    <property type="evidence" value="ECO:0007669"/>
    <property type="project" value="UniProtKB-SubCell"/>
</dbReference>
<organism evidence="8 9">
    <name type="scientific">Niastella populi</name>
    <dbReference type="NCBI Taxonomy" id="550983"/>
    <lineage>
        <taxon>Bacteria</taxon>
        <taxon>Pseudomonadati</taxon>
        <taxon>Bacteroidota</taxon>
        <taxon>Chitinophagia</taxon>
        <taxon>Chitinophagales</taxon>
        <taxon>Chitinophagaceae</taxon>
        <taxon>Niastella</taxon>
    </lineage>
</organism>
<evidence type="ECO:0000259" key="6">
    <source>
        <dbReference type="Pfam" id="PF07980"/>
    </source>
</evidence>
<dbReference type="InterPro" id="IPR012944">
    <property type="entry name" value="SusD_RagB_dom"/>
</dbReference>
<dbReference type="CDD" id="cd08977">
    <property type="entry name" value="SusD"/>
    <property type="match status" value="1"/>
</dbReference>
<feature type="domain" description="RagB/SusD" evidence="6">
    <location>
        <begin position="359"/>
        <end position="605"/>
    </location>
</feature>
<gene>
    <name evidence="8" type="ORF">A4R26_05950</name>
</gene>
<dbReference type="Gene3D" id="1.25.40.390">
    <property type="match status" value="1"/>
</dbReference>
<dbReference type="PROSITE" id="PS51257">
    <property type="entry name" value="PROKAR_LIPOPROTEIN"/>
    <property type="match status" value="1"/>
</dbReference>
<feature type="domain" description="SusD-like N-terminal" evidence="7">
    <location>
        <begin position="39"/>
        <end position="222"/>
    </location>
</feature>
<dbReference type="Pfam" id="PF07980">
    <property type="entry name" value="SusD_RagB"/>
    <property type="match status" value="1"/>
</dbReference>
<proteinExistence type="inferred from homology"/>
<dbReference type="Pfam" id="PF14322">
    <property type="entry name" value="SusD-like_3"/>
    <property type="match status" value="1"/>
</dbReference>
<dbReference type="EMBL" id="LWBP01000210">
    <property type="protein sequence ID" value="OQP53523.1"/>
    <property type="molecule type" value="Genomic_DNA"/>
</dbReference>
<keyword evidence="4" id="KW-0472">Membrane</keyword>
<evidence type="ECO:0000313" key="9">
    <source>
        <dbReference type="Proteomes" id="UP000192276"/>
    </source>
</evidence>
<dbReference type="SUPFAM" id="SSF48452">
    <property type="entry name" value="TPR-like"/>
    <property type="match status" value="1"/>
</dbReference>
<comment type="caution">
    <text evidence="8">The sequence shown here is derived from an EMBL/GenBank/DDBJ whole genome shotgun (WGS) entry which is preliminary data.</text>
</comment>
<evidence type="ECO:0000256" key="5">
    <source>
        <dbReference type="ARBA" id="ARBA00023237"/>
    </source>
</evidence>
<keyword evidence="9" id="KW-1185">Reference proteome</keyword>
<evidence type="ECO:0000313" key="8">
    <source>
        <dbReference type="EMBL" id="OQP53523.1"/>
    </source>
</evidence>
<keyword evidence="3" id="KW-0732">Signal</keyword>
<evidence type="ECO:0000256" key="1">
    <source>
        <dbReference type="ARBA" id="ARBA00004442"/>
    </source>
</evidence>
<dbReference type="InterPro" id="IPR011990">
    <property type="entry name" value="TPR-like_helical_dom_sf"/>
</dbReference>
<dbReference type="Proteomes" id="UP000192276">
    <property type="component" value="Unassembled WGS sequence"/>
</dbReference>
<comment type="subcellular location">
    <subcellularLocation>
        <location evidence="1">Cell outer membrane</location>
    </subcellularLocation>
</comment>
<dbReference type="OrthoDB" id="727588at2"/>
<dbReference type="AlphaFoldDB" id="A0A1V9F562"/>
<evidence type="ECO:0000259" key="7">
    <source>
        <dbReference type="Pfam" id="PF14322"/>
    </source>
</evidence>
<keyword evidence="5" id="KW-0998">Cell outer membrane</keyword>
<dbReference type="InterPro" id="IPR033985">
    <property type="entry name" value="SusD-like_N"/>
</dbReference>
<name>A0A1V9F562_9BACT</name>
<reference evidence="9" key="1">
    <citation type="submission" date="2016-04" db="EMBL/GenBank/DDBJ databases">
        <authorList>
            <person name="Chen L."/>
            <person name="Zhuang W."/>
            <person name="Wang G."/>
        </authorList>
    </citation>
    <scope>NUCLEOTIDE SEQUENCE [LARGE SCALE GENOMIC DNA]</scope>
    <source>
        <strain evidence="9">208</strain>
    </source>
</reference>
<dbReference type="STRING" id="550983.A4R26_05950"/>